<gene>
    <name evidence="1" type="ORF">BDA96_05G093100</name>
</gene>
<reference evidence="1" key="1">
    <citation type="journal article" date="2019" name="BMC Genomics">
        <title>A new reference genome for Sorghum bicolor reveals high levels of sequence similarity between sweet and grain genotypes: implications for the genetics of sugar metabolism.</title>
        <authorList>
            <person name="Cooper E.A."/>
            <person name="Brenton Z.W."/>
            <person name="Flinn B.S."/>
            <person name="Jenkins J."/>
            <person name="Shu S."/>
            <person name="Flowers D."/>
            <person name="Luo F."/>
            <person name="Wang Y."/>
            <person name="Xia P."/>
            <person name="Barry K."/>
            <person name="Daum C."/>
            <person name="Lipzen A."/>
            <person name="Yoshinaga Y."/>
            <person name="Schmutz J."/>
            <person name="Saski C."/>
            <person name="Vermerris W."/>
            <person name="Kresovich S."/>
        </authorList>
    </citation>
    <scope>NUCLEOTIDE SEQUENCE</scope>
</reference>
<evidence type="ECO:0000313" key="2">
    <source>
        <dbReference type="Proteomes" id="UP000807115"/>
    </source>
</evidence>
<dbReference type="EMBL" id="CM027684">
    <property type="protein sequence ID" value="KAG0529371.1"/>
    <property type="molecule type" value="Genomic_DNA"/>
</dbReference>
<evidence type="ECO:0000313" key="1">
    <source>
        <dbReference type="EMBL" id="KAG0529371.1"/>
    </source>
</evidence>
<dbReference type="AlphaFoldDB" id="A0A921QYW6"/>
<organism evidence="1 2">
    <name type="scientific">Sorghum bicolor</name>
    <name type="common">Sorghum</name>
    <name type="synonym">Sorghum vulgare</name>
    <dbReference type="NCBI Taxonomy" id="4558"/>
    <lineage>
        <taxon>Eukaryota</taxon>
        <taxon>Viridiplantae</taxon>
        <taxon>Streptophyta</taxon>
        <taxon>Embryophyta</taxon>
        <taxon>Tracheophyta</taxon>
        <taxon>Spermatophyta</taxon>
        <taxon>Magnoliopsida</taxon>
        <taxon>Liliopsida</taxon>
        <taxon>Poales</taxon>
        <taxon>Poaceae</taxon>
        <taxon>PACMAD clade</taxon>
        <taxon>Panicoideae</taxon>
        <taxon>Andropogonodae</taxon>
        <taxon>Andropogoneae</taxon>
        <taxon>Sorghinae</taxon>
        <taxon>Sorghum</taxon>
    </lineage>
</organism>
<comment type="caution">
    <text evidence="1">The sequence shown here is derived from an EMBL/GenBank/DDBJ whole genome shotgun (WGS) entry which is preliminary data.</text>
</comment>
<sequence length="55" mass="6091">MVCSVSSDFILVGSGSTFKCADPAKSLVYGFKYEFIFVSVGSDSISYLFYFDCVY</sequence>
<dbReference type="Proteomes" id="UP000807115">
    <property type="component" value="Chromosome 5"/>
</dbReference>
<name>A0A921QYW6_SORBI</name>
<reference evidence="1" key="2">
    <citation type="submission" date="2020-10" db="EMBL/GenBank/DDBJ databases">
        <authorList>
            <person name="Cooper E.A."/>
            <person name="Brenton Z.W."/>
            <person name="Flinn B.S."/>
            <person name="Jenkins J."/>
            <person name="Shu S."/>
            <person name="Flowers D."/>
            <person name="Luo F."/>
            <person name="Wang Y."/>
            <person name="Xia P."/>
            <person name="Barry K."/>
            <person name="Daum C."/>
            <person name="Lipzen A."/>
            <person name="Yoshinaga Y."/>
            <person name="Schmutz J."/>
            <person name="Saski C."/>
            <person name="Vermerris W."/>
            <person name="Kresovich S."/>
        </authorList>
    </citation>
    <scope>NUCLEOTIDE SEQUENCE</scope>
</reference>
<protein>
    <submittedName>
        <fullName evidence="1">Uncharacterized protein</fullName>
    </submittedName>
</protein>
<accession>A0A921QYW6</accession>
<proteinExistence type="predicted"/>